<dbReference type="Gene3D" id="3.40.50.10470">
    <property type="entry name" value="Translation initiation factor eif-2b, domain 2"/>
    <property type="match status" value="1"/>
</dbReference>
<feature type="binding site" evidence="2">
    <location>
        <begin position="262"/>
        <end position="263"/>
    </location>
    <ligand>
        <name>substrate</name>
    </ligand>
</feature>
<dbReference type="Gene3D" id="1.20.120.420">
    <property type="entry name" value="translation initiation factor eif-2b, domain 1"/>
    <property type="match status" value="1"/>
</dbReference>
<dbReference type="NCBIfam" id="TIGR00512">
    <property type="entry name" value="salvage_mtnA"/>
    <property type="match status" value="1"/>
</dbReference>
<dbReference type="Pfam" id="PF01008">
    <property type="entry name" value="IF-2B"/>
    <property type="match status" value="1"/>
</dbReference>
<evidence type="ECO:0000256" key="1">
    <source>
        <dbReference type="ARBA" id="ARBA00023235"/>
    </source>
</evidence>
<dbReference type="EMBL" id="FWDM01000017">
    <property type="protein sequence ID" value="SLM12333.1"/>
    <property type="molecule type" value="Genomic_DNA"/>
</dbReference>
<organism evidence="3">
    <name type="scientific">uncultured spirochete</name>
    <dbReference type="NCBI Taxonomy" id="156406"/>
    <lineage>
        <taxon>Bacteria</taxon>
        <taxon>Pseudomonadati</taxon>
        <taxon>Spirochaetota</taxon>
        <taxon>Spirochaetia</taxon>
        <taxon>Spirochaetales</taxon>
        <taxon>environmental samples</taxon>
    </lineage>
</organism>
<dbReference type="FunFam" id="3.40.50.10470:FF:000006">
    <property type="entry name" value="Methylthioribose-1-phosphate isomerase"/>
    <property type="match status" value="1"/>
</dbReference>
<dbReference type="InterPro" id="IPR000649">
    <property type="entry name" value="IF-2B-related"/>
</dbReference>
<dbReference type="GO" id="GO:0019509">
    <property type="term" value="P:L-methionine salvage from methylthioadenosine"/>
    <property type="evidence" value="ECO:0007669"/>
    <property type="project" value="UniProtKB-UniRule"/>
</dbReference>
<accession>A0A3P3XI20</accession>
<feature type="active site" description="Proton donor" evidence="2">
    <location>
        <position position="252"/>
    </location>
</feature>
<dbReference type="InterPro" id="IPR027363">
    <property type="entry name" value="M1Pi_N"/>
</dbReference>
<dbReference type="HAMAP" id="MF_01678">
    <property type="entry name" value="Salvage_MtnA"/>
    <property type="match status" value="1"/>
</dbReference>
<reference evidence="3" key="1">
    <citation type="submission" date="2017-02" db="EMBL/GenBank/DDBJ databases">
        <authorList>
            <person name="Regsiter A."/>
            <person name="William W."/>
        </authorList>
    </citation>
    <scope>NUCLEOTIDE SEQUENCE</scope>
    <source>
        <strain evidence="3">Bib</strain>
    </source>
</reference>
<dbReference type="PANTHER" id="PTHR43475">
    <property type="entry name" value="METHYLTHIORIBOSE-1-PHOSPHATE ISOMERASE"/>
    <property type="match status" value="1"/>
</dbReference>
<evidence type="ECO:0000313" key="3">
    <source>
        <dbReference type="EMBL" id="SLM12333.1"/>
    </source>
</evidence>
<comment type="pathway">
    <text evidence="2">Amino-acid biosynthesis; L-methionine biosynthesis via salvage pathway; L-methionine from S-methyl-5-thio-alpha-D-ribose 1-phosphate: step 1/6.</text>
</comment>
<comment type="similarity">
    <text evidence="2">Belongs to the EIF-2B alpha/beta/delta subunits family. MtnA subfamily.</text>
</comment>
<dbReference type="InterPro" id="IPR011559">
    <property type="entry name" value="Initiation_fac_2B_a/b/d"/>
</dbReference>
<evidence type="ECO:0000256" key="2">
    <source>
        <dbReference type="HAMAP-Rule" id="MF_01678"/>
    </source>
</evidence>
<gene>
    <name evidence="2 3" type="primary">mtnA</name>
    <name evidence="3" type="ORF">SPIROBIBN47_240059</name>
</gene>
<dbReference type="NCBIfam" id="NF004326">
    <property type="entry name" value="PRK05720.1"/>
    <property type="match status" value="1"/>
</dbReference>
<comment type="catalytic activity">
    <reaction evidence="2">
        <text>5-(methylsulfanyl)-alpha-D-ribose 1-phosphate = 5-(methylsulfanyl)-D-ribulose 1-phosphate</text>
        <dbReference type="Rhea" id="RHEA:19989"/>
        <dbReference type="ChEBI" id="CHEBI:58533"/>
        <dbReference type="ChEBI" id="CHEBI:58548"/>
        <dbReference type="EC" id="5.3.1.23"/>
    </reaction>
</comment>
<dbReference type="NCBIfam" id="TIGR00524">
    <property type="entry name" value="eIF-2B_rel"/>
    <property type="match status" value="1"/>
</dbReference>
<dbReference type="SUPFAM" id="SSF100950">
    <property type="entry name" value="NagB/RpiA/CoA transferase-like"/>
    <property type="match status" value="1"/>
</dbReference>
<dbReference type="InterPro" id="IPR005251">
    <property type="entry name" value="IF-M1Pi"/>
</dbReference>
<feature type="site" description="Transition state stabilizer" evidence="2">
    <location>
        <position position="172"/>
    </location>
</feature>
<comment type="function">
    <text evidence="2">Catalyzes the interconversion of methylthioribose-1-phosphate (MTR-1-P) into methylthioribulose-1-phosphate (MTRu-1-P).</text>
</comment>
<dbReference type="UniPathway" id="UPA00904">
    <property type="reaction ID" value="UER00874"/>
</dbReference>
<sequence>MNDSGSISASSVPRSLRWEDEEGGELYILDQTKLPGEVVEERQDSAEQVWESIRQLKVRGAPAIGIAGAYGLVIGLKPLVDLDLREFLTQAERIAAYLNSSRPTAVNLSWALNRMLAFARSNAEKAGTSAVLYKLLVGEAKLIHAEDRAICRGIGESGEVLLNEGCGVLTHCNAGALATSELGTATAPMYLAFSHGKRFRVYADETRPLLQGARLTSWELKRAGLDVTLICDDMAAYVMSKGLVNLCIVGCDRVAANGDTANKIGTLGVAILAKHFSIPFYVACPSSTFDFATATGADIHIEERSAEEVTSFGARETAPKEIKVMNPAFDVTPHELISGFITEKGIVRPDYRKNLERAFR</sequence>
<dbReference type="AlphaFoldDB" id="A0A3P3XI20"/>
<proteinExistence type="inferred from homology"/>
<feature type="binding site" evidence="2">
    <location>
        <position position="102"/>
    </location>
    <ligand>
        <name>substrate</name>
    </ligand>
</feature>
<dbReference type="EC" id="5.3.1.23" evidence="2"/>
<dbReference type="InterPro" id="IPR042529">
    <property type="entry name" value="IF_2B-like_C"/>
</dbReference>
<feature type="binding site" evidence="2">
    <location>
        <begin position="59"/>
        <end position="61"/>
    </location>
    <ligand>
        <name>substrate</name>
    </ligand>
</feature>
<keyword evidence="2" id="KW-0028">Amino-acid biosynthesis</keyword>
<keyword evidence="1 2" id="KW-0413">Isomerase</keyword>
<name>A0A3P3XI20_9SPIR</name>
<dbReference type="PANTHER" id="PTHR43475:SF1">
    <property type="entry name" value="METHYLTHIORIBOSE-1-PHOSPHATE ISOMERASE"/>
    <property type="match status" value="1"/>
</dbReference>
<feature type="binding site" evidence="2">
    <location>
        <position position="211"/>
    </location>
    <ligand>
        <name>substrate</name>
    </ligand>
</feature>
<protein>
    <recommendedName>
        <fullName evidence="2">Methylthioribose-1-phosphate isomerase</fullName>
        <shortName evidence="2">M1Pi</shortName>
        <shortName evidence="2">MTR-1-P isomerase</shortName>
        <ecNumber evidence="2">5.3.1.23</ecNumber>
    </recommendedName>
    <alternativeName>
        <fullName evidence="2">S-methyl-5-thioribose-1-phosphate isomerase</fullName>
    </alternativeName>
</protein>
<dbReference type="GO" id="GO:0046523">
    <property type="term" value="F:S-methyl-5-thioribose-1-phosphate isomerase activity"/>
    <property type="evidence" value="ECO:0007669"/>
    <property type="project" value="UniProtKB-UniRule"/>
</dbReference>
<dbReference type="FunFam" id="1.20.120.420:FF:000003">
    <property type="entry name" value="Methylthioribose-1-phosphate isomerase"/>
    <property type="match status" value="1"/>
</dbReference>
<keyword evidence="2" id="KW-0486">Methionine biosynthesis</keyword>
<dbReference type="InterPro" id="IPR037171">
    <property type="entry name" value="NagB/RpiA_transferase-like"/>
</dbReference>